<keyword evidence="1" id="KW-0677">Repeat</keyword>
<dbReference type="STRING" id="685588.A0A067SIY3"/>
<gene>
    <name evidence="3" type="ORF">GALMADRAFT_80531</name>
</gene>
<dbReference type="Pfam" id="PF24883">
    <property type="entry name" value="NPHP3_N"/>
    <property type="match status" value="1"/>
</dbReference>
<proteinExistence type="predicted"/>
<evidence type="ECO:0000313" key="3">
    <source>
        <dbReference type="EMBL" id="KDR66738.1"/>
    </source>
</evidence>
<dbReference type="EMBL" id="KL142420">
    <property type="protein sequence ID" value="KDR66738.1"/>
    <property type="molecule type" value="Genomic_DNA"/>
</dbReference>
<organism evidence="3 4">
    <name type="scientific">Galerina marginata (strain CBS 339.88)</name>
    <dbReference type="NCBI Taxonomy" id="685588"/>
    <lineage>
        <taxon>Eukaryota</taxon>
        <taxon>Fungi</taxon>
        <taxon>Dikarya</taxon>
        <taxon>Basidiomycota</taxon>
        <taxon>Agaricomycotina</taxon>
        <taxon>Agaricomycetes</taxon>
        <taxon>Agaricomycetidae</taxon>
        <taxon>Agaricales</taxon>
        <taxon>Agaricineae</taxon>
        <taxon>Strophariaceae</taxon>
        <taxon>Galerina</taxon>
    </lineage>
</organism>
<dbReference type="AlphaFoldDB" id="A0A067SIY3"/>
<dbReference type="SUPFAM" id="SSF52540">
    <property type="entry name" value="P-loop containing nucleoside triphosphate hydrolases"/>
    <property type="match status" value="1"/>
</dbReference>
<sequence>PFDRLLEAASPAGFHNSNDRRDPPKCHPQTRVAVLEKIMSWIHGLDPETRDTLIMWLYGPAGSGKSAIAQSIAELCHEEQILVASYFFARADSTRNHARSLVATIAYQALLCFPGIRDNVIASIDHDPLIFSRSLDAQLLALVIQPLRERVESGYFDNAAATRVVVIDGLDECDDREAQLEILTAISRALQIHQLPLIFLVSSRPEHDIRTTFGIGYLSDISTRLPLDDEYLPSEDIRLFLQDKFTEIKDTHAFRAHIPPAWPSDDVLEDLVSKSSGQFIYASTVIKFITSSRHRPHQRLDIVLGLRSARLEMPFAELDALYRYILSSVEDPESVIRVLALHFLSRVPSVSLIESVLSLDAGDISEVLCDLTSLVSVEVIGYVEEDQEQTMYVYHASLQDFLLDRSRSGRFYINGPVFRAELAHLIFQYLKSKCFFGVLN</sequence>
<dbReference type="InterPro" id="IPR056884">
    <property type="entry name" value="NPHP3-like_N"/>
</dbReference>
<evidence type="ECO:0000256" key="1">
    <source>
        <dbReference type="ARBA" id="ARBA00022737"/>
    </source>
</evidence>
<reference evidence="4" key="1">
    <citation type="journal article" date="2014" name="Proc. Natl. Acad. Sci. U.S.A.">
        <title>Extensive sampling of basidiomycete genomes demonstrates inadequacy of the white-rot/brown-rot paradigm for wood decay fungi.</title>
        <authorList>
            <person name="Riley R."/>
            <person name="Salamov A.A."/>
            <person name="Brown D.W."/>
            <person name="Nagy L.G."/>
            <person name="Floudas D."/>
            <person name="Held B.W."/>
            <person name="Levasseur A."/>
            <person name="Lombard V."/>
            <person name="Morin E."/>
            <person name="Otillar R."/>
            <person name="Lindquist E.A."/>
            <person name="Sun H."/>
            <person name="LaButti K.M."/>
            <person name="Schmutz J."/>
            <person name="Jabbour D."/>
            <person name="Luo H."/>
            <person name="Baker S.E."/>
            <person name="Pisabarro A.G."/>
            <person name="Walton J.D."/>
            <person name="Blanchette R.A."/>
            <person name="Henrissat B."/>
            <person name="Martin F."/>
            <person name="Cullen D."/>
            <person name="Hibbett D.S."/>
            <person name="Grigoriev I.V."/>
        </authorList>
    </citation>
    <scope>NUCLEOTIDE SEQUENCE [LARGE SCALE GENOMIC DNA]</scope>
    <source>
        <strain evidence="4">CBS 339.88</strain>
    </source>
</reference>
<feature type="domain" description="Nephrocystin 3-like N-terminal" evidence="2">
    <location>
        <begin position="49"/>
        <end position="204"/>
    </location>
</feature>
<accession>A0A067SIY3</accession>
<feature type="non-terminal residue" evidence="3">
    <location>
        <position position="1"/>
    </location>
</feature>
<keyword evidence="4" id="KW-1185">Reference proteome</keyword>
<dbReference type="Gene3D" id="3.40.50.300">
    <property type="entry name" value="P-loop containing nucleotide triphosphate hydrolases"/>
    <property type="match status" value="1"/>
</dbReference>
<dbReference type="PANTHER" id="PTHR10039:SF14">
    <property type="entry name" value="NACHT DOMAIN-CONTAINING PROTEIN"/>
    <property type="match status" value="1"/>
</dbReference>
<dbReference type="PANTHER" id="PTHR10039">
    <property type="entry name" value="AMELOGENIN"/>
    <property type="match status" value="1"/>
</dbReference>
<evidence type="ECO:0000259" key="2">
    <source>
        <dbReference type="Pfam" id="PF24883"/>
    </source>
</evidence>
<name>A0A067SIY3_GALM3</name>
<dbReference type="HOGENOM" id="CLU_000288_6_10_1"/>
<protein>
    <recommendedName>
        <fullName evidence="2">Nephrocystin 3-like N-terminal domain-containing protein</fullName>
    </recommendedName>
</protein>
<dbReference type="OrthoDB" id="4760524at2759"/>
<dbReference type="Proteomes" id="UP000027222">
    <property type="component" value="Unassembled WGS sequence"/>
</dbReference>
<evidence type="ECO:0000313" key="4">
    <source>
        <dbReference type="Proteomes" id="UP000027222"/>
    </source>
</evidence>
<dbReference type="InterPro" id="IPR027417">
    <property type="entry name" value="P-loop_NTPase"/>
</dbReference>